<proteinExistence type="predicted"/>
<evidence type="ECO:0000256" key="3">
    <source>
        <dbReference type="ARBA" id="ARBA00023002"/>
    </source>
</evidence>
<keyword evidence="1" id="KW-0004">4Fe-4S</keyword>
<dbReference type="Pfam" id="PF12831">
    <property type="entry name" value="FAD_oxidored"/>
    <property type="match status" value="1"/>
</dbReference>
<name>A0ABT3G476_9BACT</name>
<evidence type="ECO:0000256" key="2">
    <source>
        <dbReference type="ARBA" id="ARBA00022723"/>
    </source>
</evidence>
<keyword evidence="2" id="KW-0479">Metal-binding</keyword>
<evidence type="ECO:0000256" key="5">
    <source>
        <dbReference type="ARBA" id="ARBA00023014"/>
    </source>
</evidence>
<evidence type="ECO:0000256" key="4">
    <source>
        <dbReference type="ARBA" id="ARBA00023004"/>
    </source>
</evidence>
<reference evidence="6" key="1">
    <citation type="submission" date="2022-10" db="EMBL/GenBank/DDBJ databases">
        <title>Luteolibacter sp. GHJ8, whole genome shotgun sequencing project.</title>
        <authorList>
            <person name="Zhao G."/>
            <person name="Shen L."/>
        </authorList>
    </citation>
    <scope>NUCLEOTIDE SEQUENCE</scope>
    <source>
        <strain evidence="6">GHJ8</strain>
    </source>
</reference>
<dbReference type="EMBL" id="JAPDDR010000006">
    <property type="protein sequence ID" value="MCW1914644.1"/>
    <property type="molecule type" value="Genomic_DNA"/>
</dbReference>
<dbReference type="Gene3D" id="2.60.120.260">
    <property type="entry name" value="Galactose-binding domain-like"/>
    <property type="match status" value="1"/>
</dbReference>
<accession>A0ABT3G476</accession>
<gene>
    <name evidence="6" type="ORF">OJ996_13740</name>
</gene>
<sequence>MNTHIRFILFGAMCSALPLQARETDTLLIEAEQFSERGGWQVDTQFIETMGSPYLLAHGMGECVADASTSITVPGDGSYKVWARTMDWTEALEREGGAGRFSLSIGGTQVGGELGKGKGEWHWEEAGSISLKQGQTTLSLKDLSGFDGRVDAVLLSRSQGLRPPEKCLLEDRIAWKIPGAPLAVEDAGDFDLVVIGGGYGGLGAAISAARMGCKVALVQNREVLGGNGSSEVRVWAKGDLPPSEYLMADIVREISDSAQASPAAAEQFVDAKKEAVVKAEKNITLLLGHHAYGLEMKGEEIAAAKLLEVKTGKIKRVKGRLFADCTGHGFIGQWAGADLTMERKGRMGMSNMWMWKAEASPRSFREEPWMIDLSEKGFPYPQRHHAEWFWEGGFDSHPIKELEQTRDWNLLASYSAWNAIKNHGVYANRDPQEHANAKLQWLAYVGGTRETQQLIGDVVLSDADIEEKKEFPDACVLTTWSIDLHIPHPVYTKENPDRPFISKDIHRHAVDKRVGYPIPYRCFYSRNVPNLFMAGRNISVTREALGTIRVMKTIGMMGVAVGRAAAICKVHACLPRDVYRDHLDEVKTLWRMPGKQRFDSIDELRKSLGESTASTK</sequence>
<dbReference type="InterPro" id="IPR039650">
    <property type="entry name" value="HdrA-like"/>
</dbReference>
<dbReference type="PANTHER" id="PTHR43498:SF1">
    <property type="entry name" value="COB--COM HETERODISULFIDE REDUCTASE IRON-SULFUR SUBUNIT A"/>
    <property type="match status" value="1"/>
</dbReference>
<dbReference type="PANTHER" id="PTHR43498">
    <property type="entry name" value="FERREDOXIN:COB-COM HETERODISULFIDE REDUCTASE SUBUNIT A"/>
    <property type="match status" value="1"/>
</dbReference>
<keyword evidence="3" id="KW-0560">Oxidoreductase</keyword>
<keyword evidence="7" id="KW-1185">Reference proteome</keyword>
<organism evidence="6 7">
    <name type="scientific">Luteolibacter rhizosphaerae</name>
    <dbReference type="NCBI Taxonomy" id="2989719"/>
    <lineage>
        <taxon>Bacteria</taxon>
        <taxon>Pseudomonadati</taxon>
        <taxon>Verrucomicrobiota</taxon>
        <taxon>Verrucomicrobiia</taxon>
        <taxon>Verrucomicrobiales</taxon>
        <taxon>Verrucomicrobiaceae</taxon>
        <taxon>Luteolibacter</taxon>
    </lineage>
</organism>
<protein>
    <submittedName>
        <fullName evidence="6">FAD-dependent oxidoreductase</fullName>
    </submittedName>
</protein>
<keyword evidence="4" id="KW-0408">Iron</keyword>
<evidence type="ECO:0000313" key="7">
    <source>
        <dbReference type="Proteomes" id="UP001165653"/>
    </source>
</evidence>
<evidence type="ECO:0000256" key="1">
    <source>
        <dbReference type="ARBA" id="ARBA00022485"/>
    </source>
</evidence>
<keyword evidence="5" id="KW-0411">Iron-sulfur</keyword>
<dbReference type="Gene3D" id="3.50.50.60">
    <property type="entry name" value="FAD/NAD(P)-binding domain"/>
    <property type="match status" value="1"/>
</dbReference>
<comment type="caution">
    <text evidence="6">The sequence shown here is derived from an EMBL/GenBank/DDBJ whole genome shotgun (WGS) entry which is preliminary data.</text>
</comment>
<dbReference type="Proteomes" id="UP001165653">
    <property type="component" value="Unassembled WGS sequence"/>
</dbReference>
<evidence type="ECO:0000313" key="6">
    <source>
        <dbReference type="EMBL" id="MCW1914644.1"/>
    </source>
</evidence>
<dbReference type="SUPFAM" id="SSF51905">
    <property type="entry name" value="FAD/NAD(P)-binding domain"/>
    <property type="match status" value="1"/>
</dbReference>
<dbReference type="InterPro" id="IPR036188">
    <property type="entry name" value="FAD/NAD-bd_sf"/>
</dbReference>
<dbReference type="RefSeq" id="WP_264514180.1">
    <property type="nucleotide sequence ID" value="NZ_JAPDDR010000006.1"/>
</dbReference>